<dbReference type="GO" id="GO:0005524">
    <property type="term" value="F:ATP binding"/>
    <property type="evidence" value="ECO:0007669"/>
    <property type="project" value="UniProtKB-UniRule"/>
</dbReference>
<dbReference type="GO" id="GO:0005829">
    <property type="term" value="C:cytosol"/>
    <property type="evidence" value="ECO:0007669"/>
    <property type="project" value="TreeGrafter"/>
</dbReference>
<dbReference type="Pfam" id="PF02222">
    <property type="entry name" value="ATP-grasp"/>
    <property type="match status" value="1"/>
</dbReference>
<feature type="binding site" evidence="5">
    <location>
        <position position="143"/>
    </location>
    <ligand>
        <name>ATP</name>
        <dbReference type="ChEBI" id="CHEBI:30616"/>
    </ligand>
</feature>
<comment type="pathway">
    <text evidence="5 6">Purine metabolism; IMP biosynthesis via de novo pathway; 5-amino-1-(5-phospho-D-ribosyl)imidazole-4-carboxylate from 5-amino-1-(5-phospho-D-ribosyl)imidazole (N5-CAIR route): step 1/2.</text>
</comment>
<comment type="caution">
    <text evidence="5">Lacks conserved residue(s) required for the propagation of feature annotation.</text>
</comment>
<dbReference type="HAMAP" id="MF_01928">
    <property type="entry name" value="PurK"/>
    <property type="match status" value="1"/>
</dbReference>
<name>A0A4R3MLF3_9FIRM</name>
<feature type="binding site" evidence="5">
    <location>
        <begin position="265"/>
        <end position="266"/>
    </location>
    <ligand>
        <name>ATP</name>
        <dbReference type="ChEBI" id="CHEBI:30616"/>
    </ligand>
</feature>
<dbReference type="Gene3D" id="3.30.1490.20">
    <property type="entry name" value="ATP-grasp fold, A domain"/>
    <property type="match status" value="1"/>
</dbReference>
<dbReference type="PANTHER" id="PTHR11609:SF5">
    <property type="entry name" value="PHOSPHORIBOSYLAMINOIMIDAZOLE CARBOXYLASE"/>
    <property type="match status" value="1"/>
</dbReference>
<dbReference type="InterPro" id="IPR003135">
    <property type="entry name" value="ATP-grasp_carboxylate-amine"/>
</dbReference>
<comment type="function">
    <text evidence="5">Catalyzes the ATP-dependent conversion of 5-aminoimidazole ribonucleotide (AIR) and HCO(3)(-) to N5-carboxyaminoimidazole ribonucleotide (N5-CAIR).</text>
</comment>
<dbReference type="NCBIfam" id="NF004679">
    <property type="entry name" value="PRK06019.1-5"/>
    <property type="match status" value="1"/>
</dbReference>
<comment type="subunit">
    <text evidence="5 6">Homodimer.</text>
</comment>
<evidence type="ECO:0000259" key="7">
    <source>
        <dbReference type="PROSITE" id="PS50975"/>
    </source>
</evidence>
<dbReference type="InterPro" id="IPR013815">
    <property type="entry name" value="ATP_grasp_subdomain_1"/>
</dbReference>
<dbReference type="Pfam" id="PF22660">
    <property type="entry name" value="RS_preATP-grasp-like"/>
    <property type="match status" value="1"/>
</dbReference>
<dbReference type="EMBL" id="SMAL01000005">
    <property type="protein sequence ID" value="TCT14708.1"/>
    <property type="molecule type" value="Genomic_DNA"/>
</dbReference>
<dbReference type="Proteomes" id="UP000294902">
    <property type="component" value="Unassembled WGS sequence"/>
</dbReference>
<keyword evidence="4 5" id="KW-0067">ATP-binding</keyword>
<dbReference type="RefSeq" id="WP_243115103.1">
    <property type="nucleotide sequence ID" value="NZ_SMAL01000005.1"/>
</dbReference>
<feature type="binding site" evidence="5">
    <location>
        <position position="188"/>
    </location>
    <ligand>
        <name>ATP</name>
        <dbReference type="ChEBI" id="CHEBI:30616"/>
    </ligand>
</feature>
<dbReference type="SUPFAM" id="SSF51246">
    <property type="entry name" value="Rudiment single hybrid motif"/>
    <property type="match status" value="1"/>
</dbReference>
<feature type="domain" description="ATP-grasp" evidence="7">
    <location>
        <begin position="107"/>
        <end position="295"/>
    </location>
</feature>
<evidence type="ECO:0000256" key="2">
    <source>
        <dbReference type="ARBA" id="ARBA00022741"/>
    </source>
</evidence>
<dbReference type="UniPathway" id="UPA00074">
    <property type="reaction ID" value="UER00942"/>
</dbReference>
<dbReference type="AlphaFoldDB" id="A0A4R3MLF3"/>
<dbReference type="SUPFAM" id="SSF52440">
    <property type="entry name" value="PreATP-grasp domain"/>
    <property type="match status" value="1"/>
</dbReference>
<feature type="binding site" evidence="5">
    <location>
        <position position="103"/>
    </location>
    <ligand>
        <name>ATP</name>
        <dbReference type="ChEBI" id="CHEBI:30616"/>
    </ligand>
</feature>
<evidence type="ECO:0000313" key="8">
    <source>
        <dbReference type="EMBL" id="TCT14708.1"/>
    </source>
</evidence>
<dbReference type="PROSITE" id="PS50975">
    <property type="entry name" value="ATP_GRASP"/>
    <property type="match status" value="1"/>
</dbReference>
<feature type="binding site" evidence="5">
    <location>
        <begin position="180"/>
        <end position="183"/>
    </location>
    <ligand>
        <name>ATP</name>
        <dbReference type="ChEBI" id="CHEBI:30616"/>
    </ligand>
</feature>
<dbReference type="EC" id="6.3.4.18" evidence="5 6"/>
<evidence type="ECO:0000256" key="5">
    <source>
        <dbReference type="HAMAP-Rule" id="MF_01928"/>
    </source>
</evidence>
<dbReference type="InterPro" id="IPR011054">
    <property type="entry name" value="Rudment_hybrid_motif"/>
</dbReference>
<evidence type="ECO:0000256" key="3">
    <source>
        <dbReference type="ARBA" id="ARBA00022755"/>
    </source>
</evidence>
<sequence>MRMTRIGIIGGGQLGKMMILDAKRLGYYVVILDPNNHCPAHSIADEHIVAEFDNINAFFELASKVDVITYEFEHINVDALKSLEEKGHSVYPTSNTLSLIQNKYIQKKWLKEAGIPVPNFIAINSINDLEPEKLPFSFPVVLKTCTGGYDGKGNYVIKSPEDIENAYKTLGEGKVPLMLEEFIPFEMEISVLACNDQNRKSILFPIAENIHVNSILDETIVPARIKESMAAKALKVADDVAHQVSSCGMLCIEMFITKDGNVVVNEIAPRPHNSGHYTIEGCYTSQFEQHIRAIVGLPFGNTELIKPTVMKNIIGQINIDKDVEVEGLYEALTGGQVKIHLYEKTSVSIGRKMGHITACDTTIEGALEKVRNAHAKIKFV</sequence>
<proteinExistence type="inferred from homology"/>
<keyword evidence="9" id="KW-1185">Reference proteome</keyword>
<keyword evidence="2 5" id="KW-0547">Nucleotide-binding</keyword>
<evidence type="ECO:0000256" key="4">
    <source>
        <dbReference type="ARBA" id="ARBA00022840"/>
    </source>
</evidence>
<evidence type="ECO:0000256" key="1">
    <source>
        <dbReference type="ARBA" id="ARBA00022598"/>
    </source>
</evidence>
<dbReference type="GO" id="GO:0004638">
    <property type="term" value="F:phosphoribosylaminoimidazole carboxylase activity"/>
    <property type="evidence" value="ECO:0007669"/>
    <property type="project" value="InterPro"/>
</dbReference>
<comment type="function">
    <text evidence="6">Catalyzes the ATP-dependent conversion of 5-aminoimidazole ribonucleotide (AIR) and HCO(3)- to N5-carboxyaminoimidazole ribonucleotide (N5-CAIR).</text>
</comment>
<keyword evidence="3 5" id="KW-0658">Purine biosynthesis</keyword>
<evidence type="ECO:0000256" key="6">
    <source>
        <dbReference type="RuleBase" id="RU361200"/>
    </source>
</evidence>
<dbReference type="GO" id="GO:0034028">
    <property type="term" value="F:5-(carboxyamino)imidazole ribonucleotide synthase activity"/>
    <property type="evidence" value="ECO:0007669"/>
    <property type="project" value="UniProtKB-UniRule"/>
</dbReference>
<reference evidence="8 9" key="1">
    <citation type="submission" date="2019-03" db="EMBL/GenBank/DDBJ databases">
        <title>Genomic Encyclopedia of Type Strains, Phase IV (KMG-IV): sequencing the most valuable type-strain genomes for metagenomic binning, comparative biology and taxonomic classification.</title>
        <authorList>
            <person name="Goeker M."/>
        </authorList>
    </citation>
    <scope>NUCLEOTIDE SEQUENCE [LARGE SCALE GENOMIC DNA]</scope>
    <source>
        <strain evidence="8 9">DSM 24629</strain>
    </source>
</reference>
<dbReference type="GO" id="GO:0006189">
    <property type="term" value="P:'de novo' IMP biosynthetic process"/>
    <property type="evidence" value="ECO:0007669"/>
    <property type="project" value="UniProtKB-UniRule"/>
</dbReference>
<feature type="binding site" evidence="5">
    <location>
        <position position="211"/>
    </location>
    <ligand>
        <name>ATP</name>
        <dbReference type="ChEBI" id="CHEBI:30616"/>
    </ligand>
</feature>
<comment type="similarity">
    <text evidence="5 6">Belongs to the PurK/PurT family.</text>
</comment>
<dbReference type="SUPFAM" id="SSF56059">
    <property type="entry name" value="Glutathione synthetase ATP-binding domain-like"/>
    <property type="match status" value="1"/>
</dbReference>
<dbReference type="Gene3D" id="3.40.50.20">
    <property type="match status" value="1"/>
</dbReference>
<organism evidence="8 9">
    <name type="scientific">Natranaerovirga pectinivora</name>
    <dbReference type="NCBI Taxonomy" id="682400"/>
    <lineage>
        <taxon>Bacteria</taxon>
        <taxon>Bacillati</taxon>
        <taxon>Bacillota</taxon>
        <taxon>Clostridia</taxon>
        <taxon>Lachnospirales</taxon>
        <taxon>Natranaerovirgaceae</taxon>
        <taxon>Natranaerovirga</taxon>
    </lineage>
</organism>
<dbReference type="InterPro" id="IPR016185">
    <property type="entry name" value="PreATP-grasp_dom_sf"/>
</dbReference>
<comment type="caution">
    <text evidence="8">The sequence shown here is derived from an EMBL/GenBank/DDBJ whole genome shotgun (WGS) entry which is preliminary data.</text>
</comment>
<gene>
    <name evidence="5 6" type="primary">purK</name>
    <name evidence="8" type="ORF">EDC18_105190</name>
</gene>
<comment type="catalytic activity">
    <reaction evidence="5 6">
        <text>5-amino-1-(5-phospho-beta-D-ribosyl)imidazole + hydrogencarbonate + ATP = 5-carboxyamino-1-(5-phospho-D-ribosyl)imidazole + ADP + phosphate + 2 H(+)</text>
        <dbReference type="Rhea" id="RHEA:19317"/>
        <dbReference type="ChEBI" id="CHEBI:15378"/>
        <dbReference type="ChEBI" id="CHEBI:17544"/>
        <dbReference type="ChEBI" id="CHEBI:30616"/>
        <dbReference type="ChEBI" id="CHEBI:43474"/>
        <dbReference type="ChEBI" id="CHEBI:58730"/>
        <dbReference type="ChEBI" id="CHEBI:137981"/>
        <dbReference type="ChEBI" id="CHEBI:456216"/>
        <dbReference type="EC" id="6.3.4.18"/>
    </reaction>
</comment>
<dbReference type="InterPro" id="IPR005875">
    <property type="entry name" value="PurK"/>
</dbReference>
<dbReference type="NCBIfam" id="NF004675">
    <property type="entry name" value="PRK06019.1-1"/>
    <property type="match status" value="1"/>
</dbReference>
<dbReference type="InterPro" id="IPR040686">
    <property type="entry name" value="PurK_C"/>
</dbReference>
<dbReference type="InterPro" id="IPR054350">
    <property type="entry name" value="PurT/PurK_preATP-grasp"/>
</dbReference>
<dbReference type="GO" id="GO:0046872">
    <property type="term" value="F:metal ion binding"/>
    <property type="evidence" value="ECO:0007669"/>
    <property type="project" value="InterPro"/>
</dbReference>
<dbReference type="NCBIfam" id="TIGR01161">
    <property type="entry name" value="purK"/>
    <property type="match status" value="1"/>
</dbReference>
<protein>
    <recommendedName>
        <fullName evidence="5 6">N5-carboxyaminoimidazole ribonucleotide synthase</fullName>
        <shortName evidence="5 6">N5-CAIR synthase</shortName>
        <ecNumber evidence="5 6">6.3.4.18</ecNumber>
    </recommendedName>
    <alternativeName>
        <fullName evidence="5 6">5-(carboxyamino)imidazole ribonucleotide synthetase</fullName>
    </alternativeName>
</protein>
<dbReference type="FunFam" id="3.30.1490.20:FF:000015">
    <property type="entry name" value="N5-carboxyaminoimidazole ribonucleotide synthase"/>
    <property type="match status" value="1"/>
</dbReference>
<dbReference type="Pfam" id="PF17769">
    <property type="entry name" value="PurK_C"/>
    <property type="match status" value="1"/>
</dbReference>
<keyword evidence="1 5" id="KW-0436">Ligase</keyword>
<accession>A0A4R3MLF3</accession>
<dbReference type="Gene3D" id="3.30.470.20">
    <property type="entry name" value="ATP-grasp fold, B domain"/>
    <property type="match status" value="1"/>
</dbReference>
<evidence type="ECO:0000313" key="9">
    <source>
        <dbReference type="Proteomes" id="UP000294902"/>
    </source>
</evidence>
<dbReference type="PANTHER" id="PTHR11609">
    <property type="entry name" value="PURINE BIOSYNTHESIS PROTEIN 6/7, PUR6/7"/>
    <property type="match status" value="1"/>
</dbReference>
<dbReference type="InterPro" id="IPR011761">
    <property type="entry name" value="ATP-grasp"/>
</dbReference>